<proteinExistence type="predicted"/>
<dbReference type="AlphaFoldDB" id="A0A660HTP7"/>
<evidence type="ECO:0000313" key="1">
    <source>
        <dbReference type="EMBL" id="AYK15698.1"/>
    </source>
</evidence>
<reference evidence="1 3" key="1">
    <citation type="journal article" date="2016" name="Int. J. Syst. Evol. Microbiol.">
        <title>Methanosarcina flavescens sp. nov., a methanogenic archaeon isolated from a full-scale anaerobic digester.</title>
        <authorList>
            <person name="Kern T."/>
            <person name="Fischer M.A."/>
            <person name="Deppenmeier U."/>
            <person name="Schmitz R.A."/>
            <person name="Rother M."/>
        </authorList>
    </citation>
    <scope>NUCLEOTIDE SEQUENCE [LARGE SCALE GENOMIC DNA]</scope>
    <source>
        <strain evidence="1 3">E03.2</strain>
    </source>
</reference>
<accession>A0A660HTP7</accession>
<evidence type="ECO:0000313" key="4">
    <source>
        <dbReference type="Proteomes" id="UP000585579"/>
    </source>
</evidence>
<dbReference type="Proteomes" id="UP000053087">
    <property type="component" value="Chromosome"/>
</dbReference>
<evidence type="ECO:0000313" key="3">
    <source>
        <dbReference type="Proteomes" id="UP000053087"/>
    </source>
</evidence>
<dbReference type="EMBL" id="JAAYQL010000005">
    <property type="protein sequence ID" value="NLK31429.1"/>
    <property type="molecule type" value="Genomic_DNA"/>
</dbReference>
<keyword evidence="3" id="KW-1185">Reference proteome</keyword>
<name>A0A660HTP7_9EURY</name>
<dbReference type="RefSeq" id="WP_167829604.1">
    <property type="nucleotide sequence ID" value="NZ_CP032683.1"/>
</dbReference>
<reference evidence="1" key="2">
    <citation type="submission" date="2018-10" db="EMBL/GenBank/DDBJ databases">
        <authorList>
            <person name="Fischer M.A."/>
            <person name="Kern T."/>
            <person name="Deppenmeier U."/>
            <person name="Schmitz R.A."/>
            <person name="Rother M."/>
        </authorList>
    </citation>
    <scope>NUCLEOTIDE SEQUENCE</scope>
    <source>
        <strain evidence="1">E03.2</strain>
    </source>
</reference>
<gene>
    <name evidence="1" type="ORF">AOB57_011295</name>
    <name evidence="2" type="ORF">GX302_00900</name>
</gene>
<dbReference type="KEGG" id="mfz:AOB57_011295"/>
<organism evidence="1 3">
    <name type="scientific">Methanosarcina flavescens</name>
    <dbReference type="NCBI Taxonomy" id="1715806"/>
    <lineage>
        <taxon>Archaea</taxon>
        <taxon>Methanobacteriati</taxon>
        <taxon>Methanobacteriota</taxon>
        <taxon>Stenosarchaea group</taxon>
        <taxon>Methanomicrobia</taxon>
        <taxon>Methanosarcinales</taxon>
        <taxon>Methanosarcinaceae</taxon>
        <taxon>Methanosarcina</taxon>
    </lineage>
</organism>
<sequence length="72" mass="8030">MSFHISLLVLANNVPVLDFGTYVIERLLVSGYANKICNPQGVQQGGAMRLGVEYYINMKIIDVEGSRRISQE</sequence>
<protein>
    <submittedName>
        <fullName evidence="1">Uncharacterized protein</fullName>
    </submittedName>
</protein>
<reference evidence="2 4" key="3">
    <citation type="journal article" date="2020" name="Biotechnol. Biofuels">
        <title>New insights from the biogas microbiome by comprehensive genome-resolved metagenomics of nearly 1600 species originating from multiple anaerobic digesters.</title>
        <authorList>
            <person name="Campanaro S."/>
            <person name="Treu L."/>
            <person name="Rodriguez-R L.M."/>
            <person name="Kovalovszki A."/>
            <person name="Ziels R.M."/>
            <person name="Maus I."/>
            <person name="Zhu X."/>
            <person name="Kougias P.G."/>
            <person name="Basile A."/>
            <person name="Luo G."/>
            <person name="Schluter A."/>
            <person name="Konstantinidis K.T."/>
            <person name="Angelidaki I."/>
        </authorList>
    </citation>
    <scope>NUCLEOTIDE SEQUENCE [LARGE SCALE GENOMIC DNA]</scope>
    <source>
        <strain evidence="2">AS22ysBPME_46</strain>
    </source>
</reference>
<dbReference type="EMBL" id="CP032683">
    <property type="protein sequence ID" value="AYK15698.1"/>
    <property type="molecule type" value="Genomic_DNA"/>
</dbReference>
<evidence type="ECO:0000313" key="2">
    <source>
        <dbReference type="EMBL" id="NLK31429.1"/>
    </source>
</evidence>
<dbReference type="GeneID" id="53688707"/>
<dbReference type="Proteomes" id="UP000585579">
    <property type="component" value="Unassembled WGS sequence"/>
</dbReference>